<evidence type="ECO:0000313" key="1">
    <source>
        <dbReference type="EMBL" id="OCX19572.1"/>
    </source>
</evidence>
<name>A0A1C2DXU4_9PSED</name>
<dbReference type="AlphaFoldDB" id="A0A1C2DXU4"/>
<protein>
    <submittedName>
        <fullName evidence="1">Uncharacterized protein</fullName>
    </submittedName>
</protein>
<gene>
    <name evidence="1" type="ORF">BBI10_14320</name>
</gene>
<organism evidence="1 2">
    <name type="scientific">Pseudomonas graminis</name>
    <dbReference type="NCBI Taxonomy" id="158627"/>
    <lineage>
        <taxon>Bacteria</taxon>
        <taxon>Pseudomonadati</taxon>
        <taxon>Pseudomonadota</taxon>
        <taxon>Gammaproteobacteria</taxon>
        <taxon>Pseudomonadales</taxon>
        <taxon>Pseudomonadaceae</taxon>
        <taxon>Pseudomonas</taxon>
    </lineage>
</organism>
<evidence type="ECO:0000313" key="2">
    <source>
        <dbReference type="Proteomes" id="UP000095143"/>
    </source>
</evidence>
<accession>A0A1C2DXU4</accession>
<dbReference type="Proteomes" id="UP000095143">
    <property type="component" value="Unassembled WGS sequence"/>
</dbReference>
<sequence length="118" mass="12400">MLSDASRRNLIGRCVRALIRRKTLLAEGVVPDGLFISEFAVALTSLKRPDVLLKVGRMGEGELLGGSGLADATPMPTSFCAPTERIIYCDDKADLESWLGASGIGSGFSGAADVWGEG</sequence>
<dbReference type="EMBL" id="MDEN01000063">
    <property type="protein sequence ID" value="OCX19572.1"/>
    <property type="molecule type" value="Genomic_DNA"/>
</dbReference>
<proteinExistence type="predicted"/>
<comment type="caution">
    <text evidence="1">The sequence shown here is derived from an EMBL/GenBank/DDBJ whole genome shotgun (WGS) entry which is preliminary data.</text>
</comment>
<reference evidence="1 2" key="1">
    <citation type="submission" date="2016-08" db="EMBL/GenBank/DDBJ databases">
        <title>Whole genome sequence of Pseudomonas graminis strain UASWS1507, a potential biological control agent for agriculture.</title>
        <authorList>
            <person name="Crovadore J."/>
            <person name="Calmin G."/>
            <person name="Chablais R."/>
            <person name="Cochard B."/>
            <person name="Lefort F."/>
        </authorList>
    </citation>
    <scope>NUCLEOTIDE SEQUENCE [LARGE SCALE GENOMIC DNA]</scope>
    <source>
        <strain evidence="1 2">UASWS1507</strain>
    </source>
</reference>